<dbReference type="EMBL" id="QUSL01000096">
    <property type="protein sequence ID" value="RGD75728.1"/>
    <property type="molecule type" value="Genomic_DNA"/>
</dbReference>
<dbReference type="RefSeq" id="WP_117582783.1">
    <property type="nucleotide sequence ID" value="NZ_QUSL01000096.1"/>
</dbReference>
<gene>
    <name evidence="1" type="ORF">DXB93_19485</name>
</gene>
<reference evidence="1 2" key="1">
    <citation type="submission" date="2018-08" db="EMBL/GenBank/DDBJ databases">
        <title>A genome reference for cultivated species of the human gut microbiota.</title>
        <authorList>
            <person name="Zou Y."/>
            <person name="Xue W."/>
            <person name="Luo G."/>
        </authorList>
    </citation>
    <scope>NUCLEOTIDE SEQUENCE [LARGE SCALE GENOMIC DNA]</scope>
    <source>
        <strain evidence="1 2">OM06-4</strain>
    </source>
</reference>
<organism evidence="1 2">
    <name type="scientific">Thomasclavelia ramosa</name>
    <dbReference type="NCBI Taxonomy" id="1547"/>
    <lineage>
        <taxon>Bacteria</taxon>
        <taxon>Bacillati</taxon>
        <taxon>Bacillota</taxon>
        <taxon>Erysipelotrichia</taxon>
        <taxon>Erysipelotrichales</taxon>
        <taxon>Coprobacillaceae</taxon>
        <taxon>Thomasclavelia</taxon>
    </lineage>
</organism>
<name>A0A3E3E495_9FIRM</name>
<protein>
    <submittedName>
        <fullName evidence="1">Uncharacterized protein</fullName>
    </submittedName>
</protein>
<dbReference type="Proteomes" id="UP000261032">
    <property type="component" value="Unassembled WGS sequence"/>
</dbReference>
<accession>A0A3E3E495</accession>
<comment type="caution">
    <text evidence="1">The sequence shown here is derived from an EMBL/GenBank/DDBJ whole genome shotgun (WGS) entry which is preliminary data.</text>
</comment>
<evidence type="ECO:0000313" key="2">
    <source>
        <dbReference type="Proteomes" id="UP000261032"/>
    </source>
</evidence>
<proteinExistence type="predicted"/>
<evidence type="ECO:0000313" key="1">
    <source>
        <dbReference type="EMBL" id="RGD75728.1"/>
    </source>
</evidence>
<dbReference type="AlphaFoldDB" id="A0A3E3E495"/>
<sequence length="142" mass="17069">MKYLFVEQNKLPKVCETNDIYQVIKDMFGNDYMTLNEDDSRLGMSKISKLKYTGLRELINDAQRWDCLWIGVSNCYGEAEDMVRLLYDMNSRKRYYGVIMKPFIITGLDYKGLTKEQIHYYNWFFGKRSIDEMNKFIEKNWS</sequence>